<dbReference type="InterPro" id="IPR022369">
    <property type="entry name" value="Integral_membrane_TerC_rswitch"/>
</dbReference>
<evidence type="ECO:0000256" key="1">
    <source>
        <dbReference type="ARBA" id="ARBA00004141"/>
    </source>
</evidence>
<dbReference type="RefSeq" id="WP_237023486.1">
    <property type="nucleotide sequence ID" value="NZ_CP016094.1"/>
</dbReference>
<name>A0A1D8AUA8_9BACT</name>
<dbReference type="InterPro" id="IPR005496">
    <property type="entry name" value="Integral_membrane_TerC"/>
</dbReference>
<evidence type="ECO:0000313" key="7">
    <source>
        <dbReference type="EMBL" id="AOS44446.1"/>
    </source>
</evidence>
<dbReference type="NCBIfam" id="TIGR03718">
    <property type="entry name" value="R_switched_Alx"/>
    <property type="match status" value="1"/>
</dbReference>
<feature type="transmembrane region" description="Helical" evidence="6">
    <location>
        <begin position="208"/>
        <end position="232"/>
    </location>
</feature>
<dbReference type="PANTHER" id="PTHR30238">
    <property type="entry name" value="MEMBRANE BOUND PREDICTED REDOX MODULATOR"/>
    <property type="match status" value="1"/>
</dbReference>
<dbReference type="Pfam" id="PF03741">
    <property type="entry name" value="TerC"/>
    <property type="match status" value="1"/>
</dbReference>
<feature type="transmembrane region" description="Helical" evidence="6">
    <location>
        <begin position="270"/>
        <end position="290"/>
    </location>
</feature>
<gene>
    <name evidence="7" type="primary">alx_2</name>
    <name evidence="7" type="ORF">Verru16b_01508</name>
</gene>
<feature type="transmembrane region" description="Helical" evidence="6">
    <location>
        <begin position="47"/>
        <end position="69"/>
    </location>
</feature>
<comment type="similarity">
    <text evidence="2">Belongs to the TerC family.</text>
</comment>
<keyword evidence="5 6" id="KW-0472">Membrane</keyword>
<feature type="transmembrane region" description="Helical" evidence="6">
    <location>
        <begin position="81"/>
        <end position="104"/>
    </location>
</feature>
<feature type="transmembrane region" description="Helical" evidence="6">
    <location>
        <begin position="142"/>
        <end position="161"/>
    </location>
</feature>
<reference evidence="7 8" key="1">
    <citation type="submission" date="2016-06" db="EMBL/GenBank/DDBJ databases">
        <title>Three novel species with peptidoglycan cell walls form the new genus Lacunisphaera gen. nov. in the family Opitutaceae of the verrucomicrobial subdivision 4.</title>
        <authorList>
            <person name="Rast P."/>
            <person name="Gloeckner I."/>
            <person name="Jogler M."/>
            <person name="Boedeker C."/>
            <person name="Jeske O."/>
            <person name="Wiegand S."/>
            <person name="Reinhardt R."/>
            <person name="Schumann P."/>
            <person name="Rohde M."/>
            <person name="Spring S."/>
            <person name="Gloeckner F.O."/>
            <person name="Jogler C."/>
        </authorList>
    </citation>
    <scope>NUCLEOTIDE SEQUENCE [LARGE SCALE GENOMIC DNA]</scope>
    <source>
        <strain evidence="7 8">IG16b</strain>
    </source>
</reference>
<evidence type="ECO:0000256" key="2">
    <source>
        <dbReference type="ARBA" id="ARBA00007511"/>
    </source>
</evidence>
<keyword evidence="4 6" id="KW-1133">Transmembrane helix</keyword>
<keyword evidence="3 6" id="KW-0812">Transmembrane</keyword>
<evidence type="ECO:0000256" key="3">
    <source>
        <dbReference type="ARBA" id="ARBA00022692"/>
    </source>
</evidence>
<organism evidence="7 8">
    <name type="scientific">Lacunisphaera limnophila</name>
    <dbReference type="NCBI Taxonomy" id="1838286"/>
    <lineage>
        <taxon>Bacteria</taxon>
        <taxon>Pseudomonadati</taxon>
        <taxon>Verrucomicrobiota</taxon>
        <taxon>Opitutia</taxon>
        <taxon>Opitutales</taxon>
        <taxon>Opitutaceae</taxon>
        <taxon>Lacunisphaera</taxon>
    </lineage>
</organism>
<evidence type="ECO:0000256" key="6">
    <source>
        <dbReference type="SAM" id="Phobius"/>
    </source>
</evidence>
<dbReference type="AlphaFoldDB" id="A0A1D8AUA8"/>
<evidence type="ECO:0000256" key="4">
    <source>
        <dbReference type="ARBA" id="ARBA00022989"/>
    </source>
</evidence>
<feature type="transmembrane region" description="Helical" evidence="6">
    <location>
        <begin position="116"/>
        <end position="136"/>
    </location>
</feature>
<feature type="transmembrane region" description="Helical" evidence="6">
    <location>
        <begin position="14"/>
        <end position="35"/>
    </location>
</feature>
<feature type="transmembrane region" description="Helical" evidence="6">
    <location>
        <begin position="238"/>
        <end position="258"/>
    </location>
</feature>
<feature type="transmembrane region" description="Helical" evidence="6">
    <location>
        <begin position="296"/>
        <end position="315"/>
    </location>
</feature>
<sequence length="321" mass="36095">MLLPLAAMFSAMPWWAWAGFIAFVAAMLALDLGVFNRKAHEVSLKEALGWCAVWFSLAMAFNLLIAFQMPATATSRPALEFFTGYLIELCLSVDNVFVFIVIFQYFRVEPRYQHRVLFWGIIGAVVMRALFIFAGVSLINRFHWIIYIFGAFLIYTGIKLAQPKKEDGFQPEKNPAVKLARRIMPVSPHFHGGAFFTRIHGKIHATPMFLVLLIVETTDVMFALDSIPAVIAITRNEFIIFTSNIFAILGLRSLYFAVSGVMKLFRFINIGLSVILIFVGSKMLATYFHFHVPIGWSLSIIGTVLTASILASILIPEKAKK</sequence>
<evidence type="ECO:0000256" key="5">
    <source>
        <dbReference type="ARBA" id="ARBA00023136"/>
    </source>
</evidence>
<comment type="subcellular location">
    <subcellularLocation>
        <location evidence="1">Membrane</location>
        <topology evidence="1">Multi-pass membrane protein</topology>
    </subcellularLocation>
</comment>
<dbReference type="KEGG" id="obg:Verru16b_01508"/>
<evidence type="ECO:0000313" key="8">
    <source>
        <dbReference type="Proteomes" id="UP000095228"/>
    </source>
</evidence>
<accession>A0A1D8AUA8</accession>
<dbReference type="Proteomes" id="UP000095228">
    <property type="component" value="Chromosome"/>
</dbReference>
<keyword evidence="8" id="KW-1185">Reference proteome</keyword>
<dbReference type="GO" id="GO:0016020">
    <property type="term" value="C:membrane"/>
    <property type="evidence" value="ECO:0007669"/>
    <property type="project" value="UniProtKB-SubCell"/>
</dbReference>
<proteinExistence type="inferred from homology"/>
<protein>
    <submittedName>
        <fullName evidence="7">Inner membrane protein alx</fullName>
    </submittedName>
</protein>
<dbReference type="EMBL" id="CP016094">
    <property type="protein sequence ID" value="AOS44446.1"/>
    <property type="molecule type" value="Genomic_DNA"/>
</dbReference>
<dbReference type="PANTHER" id="PTHR30238:SF0">
    <property type="entry name" value="THYLAKOID MEMBRANE PROTEIN TERC, CHLOROPLASTIC"/>
    <property type="match status" value="1"/>
</dbReference>
<dbReference type="PATRIC" id="fig|1838286.3.peg.1524"/>